<dbReference type="GO" id="GO:0046872">
    <property type="term" value="F:metal ion binding"/>
    <property type="evidence" value="ECO:0007669"/>
    <property type="project" value="InterPro"/>
</dbReference>
<dbReference type="AlphaFoldDB" id="A0A512BUW1"/>
<evidence type="ECO:0000313" key="3">
    <source>
        <dbReference type="Proteomes" id="UP000321085"/>
    </source>
</evidence>
<proteinExistence type="predicted"/>
<dbReference type="Proteomes" id="UP000321085">
    <property type="component" value="Unassembled WGS sequence"/>
</dbReference>
<keyword evidence="3" id="KW-1185">Reference proteome</keyword>
<dbReference type="InterPro" id="IPR036163">
    <property type="entry name" value="HMA_dom_sf"/>
</dbReference>
<reference evidence="2 3" key="1">
    <citation type="submission" date="2019-07" db="EMBL/GenBank/DDBJ databases">
        <title>Whole genome shotgun sequence of Microvirga aerophila NBRC 106136.</title>
        <authorList>
            <person name="Hosoyama A."/>
            <person name="Uohara A."/>
            <person name="Ohji S."/>
            <person name="Ichikawa N."/>
        </authorList>
    </citation>
    <scope>NUCLEOTIDE SEQUENCE [LARGE SCALE GENOMIC DNA]</scope>
    <source>
        <strain evidence="2 3">NBRC 106136</strain>
    </source>
</reference>
<feature type="domain" description="HMA" evidence="1">
    <location>
        <begin position="5"/>
        <end position="68"/>
    </location>
</feature>
<dbReference type="CDD" id="cd00371">
    <property type="entry name" value="HMA"/>
    <property type="match status" value="1"/>
</dbReference>
<dbReference type="Pfam" id="PF00403">
    <property type="entry name" value="HMA"/>
    <property type="match status" value="1"/>
</dbReference>
<dbReference type="RefSeq" id="WP_246690439.1">
    <property type="nucleotide sequence ID" value="NZ_BJYU01000047.1"/>
</dbReference>
<accession>A0A512BUW1</accession>
<sequence>MLHPNAVTLKVEDMTCGHCASTIINAVEAGLPGAKVQADPATKLVSIQNTLDLAKVESLITAAGYTPTPPALG</sequence>
<evidence type="ECO:0000259" key="1">
    <source>
        <dbReference type="PROSITE" id="PS50846"/>
    </source>
</evidence>
<organism evidence="2 3">
    <name type="scientific">Microvirga aerophila</name>
    <dbReference type="NCBI Taxonomy" id="670291"/>
    <lineage>
        <taxon>Bacteria</taxon>
        <taxon>Pseudomonadati</taxon>
        <taxon>Pseudomonadota</taxon>
        <taxon>Alphaproteobacteria</taxon>
        <taxon>Hyphomicrobiales</taxon>
        <taxon>Methylobacteriaceae</taxon>
        <taxon>Microvirga</taxon>
    </lineage>
</organism>
<comment type="caution">
    <text evidence="2">The sequence shown here is derived from an EMBL/GenBank/DDBJ whole genome shotgun (WGS) entry which is preliminary data.</text>
</comment>
<dbReference type="SUPFAM" id="SSF55008">
    <property type="entry name" value="HMA, heavy metal-associated domain"/>
    <property type="match status" value="1"/>
</dbReference>
<dbReference type="EMBL" id="BJYU01000047">
    <property type="protein sequence ID" value="GEO15758.1"/>
    <property type="molecule type" value="Genomic_DNA"/>
</dbReference>
<dbReference type="Gene3D" id="3.30.70.100">
    <property type="match status" value="1"/>
</dbReference>
<protein>
    <recommendedName>
        <fullName evidence="1">HMA domain-containing protein</fullName>
    </recommendedName>
</protein>
<gene>
    <name evidence="2" type="ORF">MAE02_34540</name>
</gene>
<evidence type="ECO:0000313" key="2">
    <source>
        <dbReference type="EMBL" id="GEO15758.1"/>
    </source>
</evidence>
<name>A0A512BUW1_9HYPH</name>
<dbReference type="PROSITE" id="PS50846">
    <property type="entry name" value="HMA_2"/>
    <property type="match status" value="1"/>
</dbReference>
<dbReference type="InterPro" id="IPR006121">
    <property type="entry name" value="HMA_dom"/>
</dbReference>